<feature type="domain" description="Ig-like" evidence="3">
    <location>
        <begin position="1782"/>
        <end position="1857"/>
    </location>
</feature>
<keyword evidence="5" id="KW-1185">Reference proteome</keyword>
<feature type="chain" id="PRO_5034265809" description="Ig-like domain-containing protein" evidence="2">
    <location>
        <begin position="20"/>
        <end position="2025"/>
    </location>
</feature>
<dbReference type="InterPro" id="IPR036179">
    <property type="entry name" value="Ig-like_dom_sf"/>
</dbReference>
<dbReference type="Gene3D" id="2.60.40.10">
    <property type="entry name" value="Immunoglobulins"/>
    <property type="match status" value="21"/>
</dbReference>
<dbReference type="SMART" id="SM00409">
    <property type="entry name" value="IG"/>
    <property type="match status" value="21"/>
</dbReference>
<sequence length="2025" mass="225630">MPNLELCLLIMVYIKGVYTKWDVKTPRTLRAVPGSCLLIPCTFNYPSNKNPSKGIVPIWIKNFNTNQKTIYHPTASTDEAYRGRVEFLGDTAQKNCTLLIKDVKMEDAGFFHFRFEIKKVDNWMDQTGVQVELTDTPLEPAVVIPPKIFEGQPVMLQCSTPYVCPGGPINLEWENYIAEGSFLSKSIELDTSQSLMTQNLTTSFTWQENKKTITCAVTVGDKKTVSKIVLDVLHAPKDVKVLLTSSRDVIKQGDSVTLTCQVKSSNPAIDTYTWYKNGEVHSTGELISFNSISRNDFGEFQCKAENVFGKQTSEMVQLAVFSAYTLTDPSSEIREGERVTLTCDLPGFRPEEIHYSWFKNNVQIKDLSDRSLSFRDVKTDDAGSYFCIIQNDKGEDSSPPVMLNVLYAPKEVKVLVTSSRDNIKQGDSVTLTCQVNGSNPAIDTYTWYKNEHVHSTGELIYFRSISRNDSGEFRCEAENVIGKQTSEMLRLIVFPPYALVDPSSEVRDGERVTLTCDLPWVRPEEIHYSWFKNNVHIKDISVKSLIFHDVNTDDAGRYFCKVQNDKGEDSSPPVTLNVLYAPKEVKVLVASSSDNIKQGDSVTLTCQVNGSNPAIDTYTWYKNGQVHSTGELIYFRSISRNDSGEFRCEAENVIGKQTSEMLRLIVFSAYTMIDPSSEVREGENVNLTCDLPVIRPEEIRYSWFKNNALIEKSSVRSLAFHRVTKDDAGYYFCKIQNEKGDDSSPPVTLNVLYPPRTPTLTSFLETQRGRLAIIQCTVDSNPQSQLMLYKDGHVTASAPSQDSPNGRIRVASTWNALEMEIREVKLSDEGTYSCFAQNSIGNSTSSLHFVVETARIKVTPGTEIREGDAVTLTCLATRNSETGSTRTFTSWYKNGEWLKEDLDRNTLSFNPLSRHDAGSYYCKVQTSSGSSSSPSVNLRVLYPPGDLVLTSLMTTQGGQLGIIQCTVSSDPYSELFIYRKETLVAYSTMYLPDRRFKVSTSTNSVTLEILDVHLEDEGTYKCYANNTYGQTSGSLEFTAETATVNVTPSSEVFEGVSVTLSCLLKSTSGKDLYSYTWYKNGALYSESRESFIRFPQVSSSHSGSYYCKAEKDKNSKGSAPVTLTIMYAPRNIHLKSFLETVEGKVGSIHCTTDSYTPAQMYLYLENQMVASNANQTSNNERYSVSSSHNELRLDIKNVNLKDEGKYTCTSSNSIGSASWSIFFKVQNLRILVSPPNDILEGERVTFTCELLKMQIETVMYTWYKDSKRLQESEKNSLEIDTIKSSDSGYYHCKAQDSHESYTSPSVSLHVSYPPREPVMSSFWEAQSGDSGVIHCSVDSDPPSTLALYKGETIIGSTQPYTSSKPRMNIYSSYNSLKLEIRDVMLEDDGMYRCLANNSIGQSMSSINFTAQTIRILISPSPVVQEGDFVNMTCAVATDASQGIKYSLYKNGKLYKDRMKMEIQFKPVSKIDAGSYQCAVHNQHGPKMSPSIALHVLYAPTNVYIKSFLETQNGKVAIFLCGVDSDPPSEMSLYKDGKLLASSAAGGISTEGMLVYFSPNTLRLEITDVMSSDEGTYIFIAKNKFGSEQASTVLTVKGVRVTMSPSTQVTEGHLVTLTCEVVDNPQTVTGYTWYKNSRWFQDGSAGSLVFSGVRSSDAGSYYCTAHTSQGSLTSPPHVLHVPYQPRNLSMTSFFEMQERCLGVIICNVDSDPPSSLTMHHGAEVVASSSSLNSNQNMKISSSRNSLKLEIYDITNENQGLYECRADNSLGVSETSIVFSVQTAKIVFSPSSELYEGATVTITCHTHRNMHKNGTYTWYKNNNWLMESTTASIVLTNLSNLDTGSYHCLAKHQSRSSISPLVGLTVQYGPRNLVITSFIEPFERQRGILVCSVSSIPPSVLRLYRGDVLLTSTALITADQGHRFLFSSSYNYLKLEIRDVTGEDSGEYTCIANNTLGIATSTIMFTIKDGQLLVYKSITWVAIICILILLASAAATFYWNKSKEKYQLQADKDSIEMNNKEMTEISS</sequence>
<dbReference type="Ensembl" id="ENSLLET00000029609.1">
    <property type="protein sequence ID" value="ENSLLEP00000028499.1"/>
    <property type="gene ID" value="ENSLLEG00000018113.1"/>
</dbReference>
<feature type="domain" description="Ig-like" evidence="3">
    <location>
        <begin position="1596"/>
        <end position="1672"/>
    </location>
</feature>
<dbReference type="Pfam" id="PF07679">
    <property type="entry name" value="I-set"/>
    <property type="match status" value="6"/>
</dbReference>
<dbReference type="GO" id="GO:0005886">
    <property type="term" value="C:plasma membrane"/>
    <property type="evidence" value="ECO:0007669"/>
    <property type="project" value="TreeGrafter"/>
</dbReference>
<dbReference type="InterPro" id="IPR003598">
    <property type="entry name" value="Ig_sub2"/>
</dbReference>
<dbReference type="InterPro" id="IPR003599">
    <property type="entry name" value="Ig_sub"/>
</dbReference>
<evidence type="ECO:0000313" key="5">
    <source>
        <dbReference type="Proteomes" id="UP000694569"/>
    </source>
</evidence>
<dbReference type="SMART" id="SM00406">
    <property type="entry name" value="IGv"/>
    <property type="match status" value="6"/>
</dbReference>
<dbReference type="Proteomes" id="UP000694569">
    <property type="component" value="Unplaced"/>
</dbReference>
<reference evidence="4" key="1">
    <citation type="submission" date="2025-08" db="UniProtKB">
        <authorList>
            <consortium name="Ensembl"/>
        </authorList>
    </citation>
    <scope>IDENTIFICATION</scope>
</reference>
<dbReference type="GO" id="GO:0005770">
    <property type="term" value="C:late endosome"/>
    <property type="evidence" value="ECO:0007669"/>
    <property type="project" value="TreeGrafter"/>
</dbReference>
<feature type="domain" description="Ig-like" evidence="3">
    <location>
        <begin position="854"/>
        <end position="937"/>
    </location>
</feature>
<dbReference type="SMART" id="SM00408">
    <property type="entry name" value="IGc2"/>
    <property type="match status" value="19"/>
</dbReference>
<evidence type="ECO:0000313" key="4">
    <source>
        <dbReference type="Ensembl" id="ENSLLEP00000028499.1"/>
    </source>
</evidence>
<dbReference type="Pfam" id="PF13895">
    <property type="entry name" value="Ig_2"/>
    <property type="match status" value="11"/>
</dbReference>
<feature type="domain" description="Ig-like" evidence="3">
    <location>
        <begin position="1129"/>
        <end position="1220"/>
    </location>
</feature>
<dbReference type="Pfam" id="PF13927">
    <property type="entry name" value="Ig_3"/>
    <property type="match status" value="2"/>
</dbReference>
<feature type="domain" description="Ig-like" evidence="3">
    <location>
        <begin position="755"/>
        <end position="850"/>
    </location>
</feature>
<protein>
    <recommendedName>
        <fullName evidence="3">Ig-like domain-containing protein</fullName>
    </recommendedName>
</protein>
<keyword evidence="1" id="KW-0812">Transmembrane</keyword>
<feature type="domain" description="Ig-like" evidence="3">
    <location>
        <begin position="1499"/>
        <end position="1594"/>
    </location>
</feature>
<keyword evidence="1" id="KW-0472">Membrane</keyword>
<dbReference type="GeneTree" id="ENSGT01150000286907"/>
<dbReference type="InterPro" id="IPR013098">
    <property type="entry name" value="Ig_I-set"/>
</dbReference>
<evidence type="ECO:0000256" key="2">
    <source>
        <dbReference type="SAM" id="SignalP"/>
    </source>
</evidence>
<dbReference type="SUPFAM" id="SSF48726">
    <property type="entry name" value="Immunoglobulin"/>
    <property type="match status" value="20"/>
</dbReference>
<keyword evidence="2" id="KW-0732">Signal</keyword>
<feature type="domain" description="Ig-like" evidence="3">
    <location>
        <begin position="236"/>
        <end position="319"/>
    </location>
</feature>
<feature type="domain" description="Ig-like" evidence="3">
    <location>
        <begin position="1868"/>
        <end position="1964"/>
    </location>
</feature>
<feature type="domain" description="Ig-like" evidence="3">
    <location>
        <begin position="322"/>
        <end position="404"/>
    </location>
</feature>
<feature type="signal peptide" evidence="2">
    <location>
        <begin position="1"/>
        <end position="19"/>
    </location>
</feature>
<dbReference type="PROSITE" id="PS50835">
    <property type="entry name" value="IG_LIKE"/>
    <property type="match status" value="20"/>
</dbReference>
<feature type="domain" description="Ig-like" evidence="3">
    <location>
        <begin position="668"/>
        <end position="750"/>
    </location>
</feature>
<organism evidence="4 5">
    <name type="scientific">Leptobrachium leishanense</name>
    <name type="common">Leishan spiny toad</name>
    <dbReference type="NCBI Taxonomy" id="445787"/>
    <lineage>
        <taxon>Eukaryota</taxon>
        <taxon>Metazoa</taxon>
        <taxon>Chordata</taxon>
        <taxon>Craniata</taxon>
        <taxon>Vertebrata</taxon>
        <taxon>Euteleostomi</taxon>
        <taxon>Amphibia</taxon>
        <taxon>Batrachia</taxon>
        <taxon>Anura</taxon>
        <taxon>Pelobatoidea</taxon>
        <taxon>Megophryidae</taxon>
        <taxon>Leptobrachium</taxon>
    </lineage>
</organism>
<dbReference type="GO" id="GO:0046790">
    <property type="term" value="F:virion binding"/>
    <property type="evidence" value="ECO:0007669"/>
    <property type="project" value="TreeGrafter"/>
</dbReference>
<dbReference type="GO" id="GO:0005769">
    <property type="term" value="C:early endosome"/>
    <property type="evidence" value="ECO:0007669"/>
    <property type="project" value="TreeGrafter"/>
</dbReference>
<dbReference type="OrthoDB" id="10039395at2759"/>
<proteinExistence type="predicted"/>
<feature type="domain" description="Ig-like" evidence="3">
    <location>
        <begin position="495"/>
        <end position="575"/>
    </location>
</feature>
<dbReference type="InterPro" id="IPR013106">
    <property type="entry name" value="Ig_V-set"/>
</dbReference>
<dbReference type="Pfam" id="PF07686">
    <property type="entry name" value="V-set"/>
    <property type="match status" value="1"/>
</dbReference>
<dbReference type="GO" id="GO:0075512">
    <property type="term" value="P:clathrin-dependent endocytosis of virus by host cell"/>
    <property type="evidence" value="ECO:0007669"/>
    <property type="project" value="TreeGrafter"/>
</dbReference>
<dbReference type="PANTHER" id="PTHR47243:SF1">
    <property type="entry name" value="SIALOADHESIN"/>
    <property type="match status" value="1"/>
</dbReference>
<dbReference type="InterPro" id="IPR013783">
    <property type="entry name" value="Ig-like_fold"/>
</dbReference>
<feature type="domain" description="Ig-like" evidence="3">
    <location>
        <begin position="1411"/>
        <end position="1492"/>
    </location>
</feature>
<dbReference type="InterPro" id="IPR007110">
    <property type="entry name" value="Ig-like_dom"/>
</dbReference>
<evidence type="ECO:0000259" key="3">
    <source>
        <dbReference type="PROSITE" id="PS50835"/>
    </source>
</evidence>
<feature type="domain" description="Ig-like" evidence="3">
    <location>
        <begin position="1226"/>
        <end position="1307"/>
    </location>
</feature>
<feature type="domain" description="Ig-like" evidence="3">
    <location>
        <begin position="1314"/>
        <end position="1409"/>
    </location>
</feature>
<feature type="domain" description="Ig-like" evidence="3">
    <location>
        <begin position="1675"/>
        <end position="1778"/>
    </location>
</feature>
<reference evidence="4" key="2">
    <citation type="submission" date="2025-09" db="UniProtKB">
        <authorList>
            <consortium name="Ensembl"/>
        </authorList>
    </citation>
    <scope>IDENTIFICATION</scope>
</reference>
<dbReference type="PANTHER" id="PTHR47243">
    <property type="entry name" value="SIALOADHESIN"/>
    <property type="match status" value="1"/>
</dbReference>
<evidence type="ECO:0000256" key="1">
    <source>
        <dbReference type="SAM" id="Phobius"/>
    </source>
</evidence>
<feature type="domain" description="Ig-like" evidence="3">
    <location>
        <begin position="140"/>
        <end position="226"/>
    </location>
</feature>
<feature type="transmembrane region" description="Helical" evidence="1">
    <location>
        <begin position="1976"/>
        <end position="1997"/>
    </location>
</feature>
<feature type="domain" description="Ig-like" evidence="3">
    <location>
        <begin position="582"/>
        <end position="659"/>
    </location>
</feature>
<feature type="domain" description="Ig-like" evidence="3">
    <location>
        <begin position="409"/>
        <end position="486"/>
    </location>
</feature>
<feature type="domain" description="Ig-like" evidence="3">
    <location>
        <begin position="943"/>
        <end position="1038"/>
    </location>
</feature>
<keyword evidence="1" id="KW-1133">Transmembrane helix</keyword>
<dbReference type="FunFam" id="2.60.40.10:FF:000921">
    <property type="entry name" value="sialoadhesin isoform X1"/>
    <property type="match status" value="1"/>
</dbReference>
<feature type="domain" description="Ig-like" evidence="3">
    <location>
        <begin position="1040"/>
        <end position="1124"/>
    </location>
</feature>
<accession>A0A8C5PVI8</accession>
<name>A0A8C5PVI8_9ANUR</name>
<dbReference type="CDD" id="cd00096">
    <property type="entry name" value="Ig"/>
    <property type="match status" value="6"/>
</dbReference>